<proteinExistence type="predicted"/>
<organism evidence="3 4">
    <name type="scientific">Lentibacter algarum</name>
    <dbReference type="NCBI Taxonomy" id="576131"/>
    <lineage>
        <taxon>Bacteria</taxon>
        <taxon>Pseudomonadati</taxon>
        <taxon>Pseudomonadota</taxon>
        <taxon>Alphaproteobacteria</taxon>
        <taxon>Rhodobacterales</taxon>
        <taxon>Roseobacteraceae</taxon>
        <taxon>Lentibacter</taxon>
    </lineage>
</organism>
<dbReference type="Pfam" id="PF13517">
    <property type="entry name" value="FG-GAP_3"/>
    <property type="match status" value="1"/>
</dbReference>
<keyword evidence="4" id="KW-1185">Reference proteome</keyword>
<dbReference type="InterPro" id="IPR013517">
    <property type="entry name" value="FG-GAP"/>
</dbReference>
<dbReference type="InterPro" id="IPR028994">
    <property type="entry name" value="Integrin_alpha_N"/>
</dbReference>
<evidence type="ECO:0000256" key="1">
    <source>
        <dbReference type="ARBA" id="ARBA00022729"/>
    </source>
</evidence>
<sequence length="253" mass="27200">MKTAPRQSEHPLHRLFRGASLALALNLACSLPSAAQDLITSAKFTEPTTRYAHGVLGDDVEYGAIELHIQASDGSSQAITLRLPETRVFEDLSPRLIDLDTDGAPEVVVVESDAALGARLSVYGPEGLIAATPYIGQRNRWLAPIGAADFDGDGFVELGYIDRPHLAKTLRLWRFKDGKLIEIATKTGLTNHKIGWDFIAGGLRNCADTPEMITADASWSRIIATAYDGTSLSARDIGPYAGPQSLTKALSCP</sequence>
<evidence type="ECO:0008006" key="5">
    <source>
        <dbReference type="Google" id="ProtNLM"/>
    </source>
</evidence>
<dbReference type="GeneID" id="78124320"/>
<feature type="chain" id="PRO_5011456381" description="Repeat domain-containing protein" evidence="2">
    <location>
        <begin position="36"/>
        <end position="253"/>
    </location>
</feature>
<evidence type="ECO:0000256" key="2">
    <source>
        <dbReference type="SAM" id="SignalP"/>
    </source>
</evidence>
<dbReference type="SUPFAM" id="SSF69318">
    <property type="entry name" value="Integrin alpha N-terminal domain"/>
    <property type="match status" value="1"/>
</dbReference>
<protein>
    <recommendedName>
        <fullName evidence="5">Repeat domain-containing protein</fullName>
    </recommendedName>
</protein>
<dbReference type="RefSeq" id="WP_245724395.1">
    <property type="nucleotide sequence ID" value="NZ_CALLJM010000004.1"/>
</dbReference>
<dbReference type="STRING" id="576131.SAMN05444486_102247"/>
<evidence type="ECO:0000313" key="4">
    <source>
        <dbReference type="Proteomes" id="UP000199026"/>
    </source>
</evidence>
<reference evidence="3 4" key="1">
    <citation type="submission" date="2016-10" db="EMBL/GenBank/DDBJ databases">
        <authorList>
            <person name="de Groot N.N."/>
        </authorList>
    </citation>
    <scope>NUCLEOTIDE SEQUENCE [LARGE SCALE GENOMIC DNA]</scope>
    <source>
        <strain evidence="3 4">DSM 24677</strain>
    </source>
</reference>
<evidence type="ECO:0000313" key="3">
    <source>
        <dbReference type="EMBL" id="SDY45139.1"/>
    </source>
</evidence>
<name>A0A1H3JZV1_9RHOB</name>
<feature type="signal peptide" evidence="2">
    <location>
        <begin position="1"/>
        <end position="35"/>
    </location>
</feature>
<gene>
    <name evidence="3" type="ORF">SAMN05444486_102247</name>
</gene>
<dbReference type="Proteomes" id="UP000199026">
    <property type="component" value="Unassembled WGS sequence"/>
</dbReference>
<accession>A0A1H3JZV1</accession>
<keyword evidence="1 2" id="KW-0732">Signal</keyword>
<dbReference type="EMBL" id="FNPR01000002">
    <property type="protein sequence ID" value="SDY45139.1"/>
    <property type="molecule type" value="Genomic_DNA"/>
</dbReference>
<dbReference type="AlphaFoldDB" id="A0A1H3JZV1"/>